<dbReference type="PIRSF" id="PIRSF006078">
    <property type="entry name" value="GlxK"/>
    <property type="match status" value="1"/>
</dbReference>
<dbReference type="InterPro" id="IPR018193">
    <property type="entry name" value="Glyc_kinase_flavodox-like_fold"/>
</dbReference>
<dbReference type="GO" id="GO:0031388">
    <property type="term" value="P:organic acid phosphorylation"/>
    <property type="evidence" value="ECO:0007669"/>
    <property type="project" value="UniProtKB-UniRule"/>
</dbReference>
<evidence type="ECO:0000313" key="5">
    <source>
        <dbReference type="EMBL" id="AGB40995.1"/>
    </source>
</evidence>
<dbReference type="HOGENOM" id="CLU_028255_0_1_9"/>
<sequence length="382" mass="40140">MKVLIAPDAFKGSLTAIEVAKSLEKGLKKASTEFEIEKVPMADGGEGTVRSLVDATNGQIMTKEVVGPLGDKVEAYLGILGDQNTAVIEMAAASGLPLVPKEKRDPTKTTTYGTGELIKYALDKGCRNLIIGIGGSATNDCGVGMAQALGVKFLNAKGKEVGFGGEELENIEKIDLANRDPRIKETTIQVACDVDNPLYGKEGAAYVYGAQKGATPEMIEKLDQGLQKVAQVIKLDLGIEINDIPGAGAAGGLGAGLLAFLNANLKSGIDIVLDTIAFSKKVKDVDFVITGEGMIDSQTIYGKTPIGVAKVAKKYSIPVIGIAGSLDSNSDEIYQAGIDALFSIIDRPMKLETAMKRAPILLAKTGENIGRLVKSLDIRGEL</sequence>
<accession>L0K8X3</accession>
<dbReference type="EMBL" id="CP003359">
    <property type="protein sequence ID" value="AGB40995.1"/>
    <property type="molecule type" value="Genomic_DNA"/>
</dbReference>
<dbReference type="eggNOG" id="COG1929">
    <property type="taxonomic scope" value="Bacteria"/>
</dbReference>
<dbReference type="NCBIfam" id="TIGR00045">
    <property type="entry name" value="glycerate kinase"/>
    <property type="match status" value="1"/>
</dbReference>
<dbReference type="Gene3D" id="3.90.1510.10">
    <property type="entry name" value="Glycerate kinase, domain 2"/>
    <property type="match status" value="1"/>
</dbReference>
<proteinExistence type="inferred from homology"/>
<keyword evidence="2 4" id="KW-0808">Transferase</keyword>
<evidence type="ECO:0000256" key="4">
    <source>
        <dbReference type="PIRNR" id="PIRNR006078"/>
    </source>
</evidence>
<dbReference type="OrthoDB" id="9774290at2"/>
<dbReference type="SUPFAM" id="SSF110738">
    <property type="entry name" value="Glycerate kinase I"/>
    <property type="match status" value="1"/>
</dbReference>
<dbReference type="Proteomes" id="UP000010880">
    <property type="component" value="Chromosome"/>
</dbReference>
<keyword evidence="3 4" id="KW-0418">Kinase</keyword>
<comment type="similarity">
    <text evidence="1 4">Belongs to the glycerate kinase type-1 family.</text>
</comment>
<gene>
    <name evidence="5" type="ordered locus">Halha_1034</name>
</gene>
<protein>
    <submittedName>
        <fullName evidence="5">Glycerate kinase</fullName>
    </submittedName>
</protein>
<evidence type="ECO:0000313" key="6">
    <source>
        <dbReference type="Proteomes" id="UP000010880"/>
    </source>
</evidence>
<evidence type="ECO:0000256" key="3">
    <source>
        <dbReference type="ARBA" id="ARBA00022777"/>
    </source>
</evidence>
<dbReference type="Pfam" id="PF02595">
    <property type="entry name" value="Gly_kinase"/>
    <property type="match status" value="1"/>
</dbReference>
<dbReference type="InterPro" id="IPR036129">
    <property type="entry name" value="Glycerate_kinase_sf"/>
</dbReference>
<dbReference type="Gene3D" id="3.40.50.10350">
    <property type="entry name" value="Glycerate kinase, domain 1"/>
    <property type="match status" value="1"/>
</dbReference>
<dbReference type="GO" id="GO:0008887">
    <property type="term" value="F:glycerate kinase activity"/>
    <property type="evidence" value="ECO:0007669"/>
    <property type="project" value="UniProtKB-UniRule"/>
</dbReference>
<evidence type="ECO:0000256" key="2">
    <source>
        <dbReference type="ARBA" id="ARBA00022679"/>
    </source>
</evidence>
<dbReference type="AlphaFoldDB" id="L0K8X3"/>
<keyword evidence="6" id="KW-1185">Reference proteome</keyword>
<dbReference type="KEGG" id="hhl:Halha_1034"/>
<dbReference type="STRING" id="748449.Halha_1034"/>
<dbReference type="PANTHER" id="PTHR21599:SF0">
    <property type="entry name" value="GLYCERATE KINASE"/>
    <property type="match status" value="1"/>
</dbReference>
<dbReference type="PANTHER" id="PTHR21599">
    <property type="entry name" value="GLYCERATE KINASE"/>
    <property type="match status" value="1"/>
</dbReference>
<evidence type="ECO:0000256" key="1">
    <source>
        <dbReference type="ARBA" id="ARBA00006284"/>
    </source>
</evidence>
<reference evidence="6" key="1">
    <citation type="submission" date="2012-02" db="EMBL/GenBank/DDBJ databases">
        <title>The complete genome of Halobacteroides halobius DSM 5150.</title>
        <authorList>
            <person name="Lucas S."/>
            <person name="Copeland A."/>
            <person name="Lapidus A."/>
            <person name="Glavina del Rio T."/>
            <person name="Dalin E."/>
            <person name="Tice H."/>
            <person name="Bruce D."/>
            <person name="Goodwin L."/>
            <person name="Pitluck S."/>
            <person name="Peters L."/>
            <person name="Mikhailova N."/>
            <person name="Gu W."/>
            <person name="Kyrpides N."/>
            <person name="Mavromatis K."/>
            <person name="Ivanova N."/>
            <person name="Brettin T."/>
            <person name="Detter J.C."/>
            <person name="Han C."/>
            <person name="Larimer F."/>
            <person name="Land M."/>
            <person name="Hauser L."/>
            <person name="Markowitz V."/>
            <person name="Cheng J.-F."/>
            <person name="Hugenholtz P."/>
            <person name="Woyke T."/>
            <person name="Wu D."/>
            <person name="Tindall B."/>
            <person name="Pomrenke H."/>
            <person name="Brambilla E."/>
            <person name="Klenk H.-P."/>
            <person name="Eisen J.A."/>
        </authorList>
    </citation>
    <scope>NUCLEOTIDE SEQUENCE [LARGE SCALE GENOMIC DNA]</scope>
    <source>
        <strain evidence="6">ATCC 35273 / DSM 5150 / MD-1</strain>
    </source>
</reference>
<dbReference type="InterPro" id="IPR004381">
    <property type="entry name" value="Glycerate_kinase"/>
</dbReference>
<dbReference type="InterPro" id="IPR018197">
    <property type="entry name" value="Glycerate_kinase_RE-like"/>
</dbReference>
<dbReference type="PATRIC" id="fig|748449.3.peg.988"/>
<dbReference type="RefSeq" id="WP_015326720.1">
    <property type="nucleotide sequence ID" value="NC_019978.1"/>
</dbReference>
<name>L0K8X3_HALHC</name>
<organism evidence="5 6">
    <name type="scientific">Halobacteroides halobius (strain ATCC 35273 / DSM 5150 / MD-1)</name>
    <dbReference type="NCBI Taxonomy" id="748449"/>
    <lineage>
        <taxon>Bacteria</taxon>
        <taxon>Bacillati</taxon>
        <taxon>Bacillota</taxon>
        <taxon>Clostridia</taxon>
        <taxon>Halanaerobiales</taxon>
        <taxon>Halobacteroidaceae</taxon>
        <taxon>Halobacteroides</taxon>
    </lineage>
</organism>